<evidence type="ECO:0000313" key="3">
    <source>
        <dbReference type="Proteomes" id="UP000249248"/>
    </source>
</evidence>
<dbReference type="RefSeq" id="WP_111063414.1">
    <property type="nucleotide sequence ID" value="NZ_JBHUCU010000007.1"/>
</dbReference>
<protein>
    <recommendedName>
        <fullName evidence="1">DUF7793 domain-containing protein</fullName>
    </recommendedName>
</protein>
<accession>A0A2W1NBV0</accession>
<dbReference type="Proteomes" id="UP000249248">
    <property type="component" value="Unassembled WGS sequence"/>
</dbReference>
<evidence type="ECO:0000313" key="2">
    <source>
        <dbReference type="EMBL" id="PZE16805.1"/>
    </source>
</evidence>
<dbReference type="EMBL" id="QKSB01000006">
    <property type="protein sequence ID" value="PZE16805.1"/>
    <property type="molecule type" value="Genomic_DNA"/>
</dbReference>
<dbReference type="AlphaFoldDB" id="A0A2W1NBV0"/>
<dbReference type="Pfam" id="PF25056">
    <property type="entry name" value="DUF7793"/>
    <property type="match status" value="1"/>
</dbReference>
<proteinExistence type="predicted"/>
<name>A0A2W1NBV0_9FLAO</name>
<organism evidence="2 3">
    <name type="scientific">Putridiphycobacter roseus</name>
    <dbReference type="NCBI Taxonomy" id="2219161"/>
    <lineage>
        <taxon>Bacteria</taxon>
        <taxon>Pseudomonadati</taxon>
        <taxon>Bacteroidota</taxon>
        <taxon>Flavobacteriia</taxon>
        <taxon>Flavobacteriales</taxon>
        <taxon>Crocinitomicaceae</taxon>
        <taxon>Putridiphycobacter</taxon>
    </lineage>
</organism>
<feature type="domain" description="DUF7793" evidence="1">
    <location>
        <begin position="16"/>
        <end position="127"/>
    </location>
</feature>
<dbReference type="InterPro" id="IPR056695">
    <property type="entry name" value="DUF7793"/>
</dbReference>
<evidence type="ECO:0000259" key="1">
    <source>
        <dbReference type="Pfam" id="PF25056"/>
    </source>
</evidence>
<gene>
    <name evidence="2" type="ORF">DNU06_11145</name>
</gene>
<sequence length="138" mass="15964">MDEYKSNKAVVSKFGNSIVLIEYKEDGTTCESDLVDIEKSVVTALGNQPYFSISVLPANFRHFNEEAKNFIIDENKCLKNRMMDTYVTNSFAKRIELELFFQLYKPTRKTKIFNSINKALTYLSNVKKLETENKNVLV</sequence>
<keyword evidence="3" id="KW-1185">Reference proteome</keyword>
<reference evidence="2 3" key="1">
    <citation type="submission" date="2018-06" db="EMBL/GenBank/DDBJ databases">
        <title>The draft genome sequence of Crocinitomix sp. SM1701.</title>
        <authorList>
            <person name="Zhang X."/>
        </authorList>
    </citation>
    <scope>NUCLEOTIDE SEQUENCE [LARGE SCALE GENOMIC DNA]</scope>
    <source>
        <strain evidence="2 3">SM1701</strain>
    </source>
</reference>
<comment type="caution">
    <text evidence="2">The sequence shown here is derived from an EMBL/GenBank/DDBJ whole genome shotgun (WGS) entry which is preliminary data.</text>
</comment>